<dbReference type="HOGENOM" id="CLU_2179136_0_0_10"/>
<proteinExistence type="predicted"/>
<sequence>MNDQLFKKVLGYIESESYLMAYRELHKLADEYMPLATRMDFDALHSSLSIIIGERSGYPDIADQLADTAGFYERLAYLLTKKLLGDDEAGEKADTLMLCVVAFGNHRRN</sequence>
<dbReference type="STRING" id="517417.Cpar_0841"/>
<dbReference type="Proteomes" id="UP000008811">
    <property type="component" value="Chromosome"/>
</dbReference>
<evidence type="ECO:0000313" key="2">
    <source>
        <dbReference type="Proteomes" id="UP000008811"/>
    </source>
</evidence>
<gene>
    <name evidence="1" type="ordered locus">Cpar_0841</name>
</gene>
<keyword evidence="2" id="KW-1185">Reference proteome</keyword>
<accession>B3QMV4</accession>
<evidence type="ECO:0000313" key="1">
    <source>
        <dbReference type="EMBL" id="ACF11257.1"/>
    </source>
</evidence>
<protein>
    <submittedName>
        <fullName evidence="1">Uncharacterized protein</fullName>
    </submittedName>
</protein>
<dbReference type="AlphaFoldDB" id="B3QMV4"/>
<reference evidence="1" key="1">
    <citation type="submission" date="2008-06" db="EMBL/GenBank/DDBJ databases">
        <title>Complete sequence of Chlorobaculum parvum NCIB 8327.</title>
        <authorList>
            <consortium name="US DOE Joint Genome Institute"/>
            <person name="Lucas S."/>
            <person name="Copeland A."/>
            <person name="Lapidus A."/>
            <person name="Glavina del Rio T."/>
            <person name="Dalin E."/>
            <person name="Tice H."/>
            <person name="Bruce D."/>
            <person name="Goodwin L."/>
            <person name="Pitluck S."/>
            <person name="Schmutz J."/>
            <person name="Larimer F."/>
            <person name="Land M."/>
            <person name="Hauser L."/>
            <person name="Kyrpides N."/>
            <person name="Mikhailova N."/>
            <person name="Zhao F."/>
            <person name="Li T."/>
            <person name="Liu Z."/>
            <person name="Overmann J."/>
            <person name="Bryant D.A."/>
            <person name="Richardson P."/>
        </authorList>
    </citation>
    <scope>NUCLEOTIDE SEQUENCE [LARGE SCALE GENOMIC DNA]</scope>
    <source>
        <strain evidence="1">NCIB 8327</strain>
    </source>
</reference>
<organism evidence="1 2">
    <name type="scientific">Chlorobaculum parvum (strain DSM 263 / NCIMB 8327)</name>
    <name type="common">Chlorobium vibrioforme subsp. thiosulfatophilum</name>
    <dbReference type="NCBI Taxonomy" id="517417"/>
    <lineage>
        <taxon>Bacteria</taxon>
        <taxon>Pseudomonadati</taxon>
        <taxon>Chlorobiota</taxon>
        <taxon>Chlorobiia</taxon>
        <taxon>Chlorobiales</taxon>
        <taxon>Chlorobiaceae</taxon>
        <taxon>Chlorobaculum</taxon>
    </lineage>
</organism>
<dbReference type="KEGG" id="cpc:Cpar_0841"/>
<dbReference type="EMBL" id="CP001099">
    <property type="protein sequence ID" value="ACF11257.1"/>
    <property type="molecule type" value="Genomic_DNA"/>
</dbReference>
<name>B3QMV4_CHLP8</name>